<accession>A0A7Z1AY07</accession>
<dbReference type="GO" id="GO:0031179">
    <property type="term" value="P:peptide modification"/>
    <property type="evidence" value="ECO:0007669"/>
    <property type="project" value="InterPro"/>
</dbReference>
<dbReference type="SMART" id="SM01260">
    <property type="entry name" value="LANC_like"/>
    <property type="match status" value="1"/>
</dbReference>
<dbReference type="InterPro" id="IPR007822">
    <property type="entry name" value="LANC-like"/>
</dbReference>
<evidence type="ECO:0000259" key="1">
    <source>
        <dbReference type="Pfam" id="PF13575"/>
    </source>
</evidence>
<evidence type="ECO:0000313" key="2">
    <source>
        <dbReference type="EMBL" id="OLF09866.1"/>
    </source>
</evidence>
<comment type="caution">
    <text evidence="2">The sequence shown here is derived from an EMBL/GenBank/DDBJ whole genome shotgun (WGS) entry which is preliminary data.</text>
</comment>
<dbReference type="Proteomes" id="UP000185696">
    <property type="component" value="Unassembled WGS sequence"/>
</dbReference>
<name>A0A7Z1AY07_9PSEU</name>
<dbReference type="InterPro" id="IPR025410">
    <property type="entry name" value="Lant_dehyd"/>
</dbReference>
<dbReference type="InterPro" id="IPR017146">
    <property type="entry name" value="Lanti_2_LanM"/>
</dbReference>
<dbReference type="Pfam" id="PF05147">
    <property type="entry name" value="LANC_like"/>
    <property type="match status" value="1"/>
</dbReference>
<proteinExistence type="predicted"/>
<dbReference type="EMBL" id="MSIF01000008">
    <property type="protein sequence ID" value="OLF09866.1"/>
    <property type="molecule type" value="Genomic_DNA"/>
</dbReference>
<dbReference type="NCBIfam" id="TIGR03897">
    <property type="entry name" value="lanti_2_LanM"/>
    <property type="match status" value="1"/>
</dbReference>
<dbReference type="Pfam" id="PF13575">
    <property type="entry name" value="DUF4135"/>
    <property type="match status" value="1"/>
</dbReference>
<dbReference type="AlphaFoldDB" id="A0A7Z1AY07"/>
<sequence length="942" mass="97562">MAEPPAALAARTDRPGWAEVVERAVAAAPHTPVAVDPVPEAPAAFAVPLAPFVDAARDRLVAGGAPEAVADGVVGDLATRLAGLAARTAVLELHRAREAGRLTGDTPTARFADFLARLGTRSALGELFGRYPVLGRLLAQTCEQTVTSTLELLGRLSADRAAIVTGLLGGTDPGPLVAVEAGSGDRHQGGRAVAVLRFAGGATVVYKPRPLAVHTHFGELVGWLNDAVPGLGLRAVRALVRPGYGWLEYIAHRPCAGADDVVRFYRRQGALLALLYLVDGTDIHFQNLIACGDSPVLVDVETLFHPTLPIAVLAGADPAAAALAASVHRSAILPQKLLGEHGALDISGLGGDKGSPYPTDGVVWEAAGTDRMRLTRRPVEFTGAVNRPLLDGADADPVAHRTALLDGFRVAYDAIVAGRDALGAPGGPLDRFAGDEIRIVVRATRAYVTLLDESTHPDVLRDALERDQVLDVLWADSAHDPVRTRLVGREQADLWAGDVPLFTGRTDSRDAWTAAGDRLPDVLDVPGLSAVHAKLAALGPADRRCQEWLITAALATRDDGPDHRAGDVLPGAVTPAGPDPARLLAAARGIGDRLVASAVHDEARANWLGVEAVDGRHWSVLPLGAGLADGYPGVALFLARLGALTGEGRYTALAERALPALPSLFVALADNPELVSAVGPGGFHGFGGICYALAEIAALTGSEVAGWLPAAVELLADSDTGNTDNGVRDGRAGGLLALLAVHERTGLARAKELAGVLADRLTDDDRVGSGVDHGFADGPAGTGHALLRHAAAGGGQRYATAGLAALRRVPGPGAHHAWCSGLAGTVLAASALPAPGDPFDRMAQRLRTREPLRDTSLCHGELGVLESLLVLSRRGEDAARDALERHTARVLGAVEQRGPRCATPDGVPTPGLLSGLSGIGYGLLRLGFPDSVPSVLRLEAGA</sequence>
<dbReference type="CDD" id="cd04792">
    <property type="entry name" value="LanM-like"/>
    <property type="match status" value="1"/>
</dbReference>
<dbReference type="PIRSF" id="PIRSF037228">
    <property type="entry name" value="Lant_mod_RumM"/>
    <property type="match status" value="1"/>
</dbReference>
<organism evidence="2 3">
    <name type="scientific">Actinophytocola xinjiangensis</name>
    <dbReference type="NCBI Taxonomy" id="485602"/>
    <lineage>
        <taxon>Bacteria</taxon>
        <taxon>Bacillati</taxon>
        <taxon>Actinomycetota</taxon>
        <taxon>Actinomycetes</taxon>
        <taxon>Pseudonocardiales</taxon>
        <taxon>Pseudonocardiaceae</taxon>
    </lineage>
</organism>
<gene>
    <name evidence="2" type="ORF">BLA60_18760</name>
</gene>
<dbReference type="SUPFAM" id="SSF158745">
    <property type="entry name" value="LanC-like"/>
    <property type="match status" value="1"/>
</dbReference>
<reference evidence="2 3" key="1">
    <citation type="submission" date="2016-12" db="EMBL/GenBank/DDBJ databases">
        <title>The draft genome sequence of Actinophytocola xinjiangensis.</title>
        <authorList>
            <person name="Wang W."/>
            <person name="Yuan L."/>
        </authorList>
    </citation>
    <scope>NUCLEOTIDE SEQUENCE [LARGE SCALE GENOMIC DNA]</scope>
    <source>
        <strain evidence="2 3">CGMCC 4.4663</strain>
    </source>
</reference>
<feature type="domain" description="Lantibiotic biosynthesis protein dehydration" evidence="1">
    <location>
        <begin position="131"/>
        <end position="503"/>
    </location>
</feature>
<protein>
    <recommendedName>
        <fullName evidence="1">Lantibiotic biosynthesis protein dehydration domain-containing protein</fullName>
    </recommendedName>
</protein>
<keyword evidence="3" id="KW-1185">Reference proteome</keyword>
<dbReference type="Gene3D" id="1.50.10.20">
    <property type="match status" value="1"/>
</dbReference>
<evidence type="ECO:0000313" key="3">
    <source>
        <dbReference type="Proteomes" id="UP000185696"/>
    </source>
</evidence>